<name>A0A328N9D5_9ACTN</name>
<accession>A0A328N9D5</accession>
<dbReference type="AlphaFoldDB" id="A0A328N9D5"/>
<dbReference type="EMBL" id="PYAA01000017">
    <property type="protein sequence ID" value="RAO00745.1"/>
    <property type="molecule type" value="Genomic_DNA"/>
</dbReference>
<gene>
    <name evidence="1" type="ORF">LAH08_02998</name>
</gene>
<dbReference type="RefSeq" id="WP_146758800.1">
    <property type="nucleotide sequence ID" value="NZ_PYAA01000017.1"/>
</dbReference>
<dbReference type="Proteomes" id="UP000248966">
    <property type="component" value="Unassembled WGS sequence"/>
</dbReference>
<evidence type="ECO:0000313" key="2">
    <source>
        <dbReference type="Proteomes" id="UP000248966"/>
    </source>
</evidence>
<protein>
    <submittedName>
        <fullName evidence="1">Uncharacterized protein</fullName>
    </submittedName>
</protein>
<reference evidence="1 2" key="1">
    <citation type="submission" date="2018-03" db="EMBL/GenBank/DDBJ databases">
        <title>Defining the species Micromonospora saelicesensis and Micromonospora noduli under the framework of genomics.</title>
        <authorList>
            <person name="Riesco R."/>
            <person name="Trujillo M.E."/>
        </authorList>
    </citation>
    <scope>NUCLEOTIDE SEQUENCE [LARGE SCALE GENOMIC DNA]</scope>
    <source>
        <strain evidence="1 2">LAH08</strain>
    </source>
</reference>
<comment type="caution">
    <text evidence="1">The sequence shown here is derived from an EMBL/GenBank/DDBJ whole genome shotgun (WGS) entry which is preliminary data.</text>
</comment>
<organism evidence="1 2">
    <name type="scientific">Micromonospora noduli</name>
    <dbReference type="NCBI Taxonomy" id="709876"/>
    <lineage>
        <taxon>Bacteria</taxon>
        <taxon>Bacillati</taxon>
        <taxon>Actinomycetota</taxon>
        <taxon>Actinomycetes</taxon>
        <taxon>Micromonosporales</taxon>
        <taxon>Micromonosporaceae</taxon>
        <taxon>Micromonospora</taxon>
    </lineage>
</organism>
<proteinExistence type="predicted"/>
<sequence>MNLEEHPGYLGFTSRGVMLIHANWPAYPFEHGWEVAVTSLGSFPFGTAFERIDDIDQCALLLAKGYRNYRDPYDERALHVAIWHEDLLEAHDLGLVEGVERLTHRRYEERRRDEFRARLLQDISREGGEPPRGDILSSLYAQVNGRKVSVELPPLEDYDDGEDDITPYQAWLGIDGSNAVRLNDQGWNRLESLWADALDVPERARSRVDPLIERGLYDSALRELGVLIESRVRELTPSPQLFGTKLIDSFVNHLNESNLLPNTSLKILRSELRTAFMFVRNEFAHNVVDLPKPRAYALLGRMCHVLMEVDEIASEFGQ</sequence>
<evidence type="ECO:0000313" key="1">
    <source>
        <dbReference type="EMBL" id="RAO00745.1"/>
    </source>
</evidence>